<reference evidence="2" key="1">
    <citation type="submission" date="2021-02" db="EMBL/GenBank/DDBJ databases">
        <authorList>
            <person name="Nowell W R."/>
        </authorList>
    </citation>
    <scope>NUCLEOTIDE SEQUENCE</scope>
</reference>
<feature type="region of interest" description="Disordered" evidence="1">
    <location>
        <begin position="1"/>
        <end position="25"/>
    </location>
</feature>
<sequence>LPMPTTEPEEELSFMECSPTPPVSATPSQISVITPALSLPPPPPPPAPILFKLRDYFDSQPLPPTPTFYDTYSDEQFLQITRHPLIILSQTQLDYLLGYLYRDNHDVSLIDRYHLY</sequence>
<gene>
    <name evidence="2" type="ORF">GIL414_LOCUS65060</name>
</gene>
<organism evidence="2 3">
    <name type="scientific">Rotaria magnacalcarata</name>
    <dbReference type="NCBI Taxonomy" id="392030"/>
    <lineage>
        <taxon>Eukaryota</taxon>
        <taxon>Metazoa</taxon>
        <taxon>Spiralia</taxon>
        <taxon>Gnathifera</taxon>
        <taxon>Rotifera</taxon>
        <taxon>Eurotatoria</taxon>
        <taxon>Bdelloidea</taxon>
        <taxon>Philodinida</taxon>
        <taxon>Philodinidae</taxon>
        <taxon>Rotaria</taxon>
    </lineage>
</organism>
<protein>
    <submittedName>
        <fullName evidence="2">Uncharacterized protein</fullName>
    </submittedName>
</protein>
<dbReference type="AlphaFoldDB" id="A0A8S3G5C0"/>
<dbReference type="EMBL" id="CAJOBJ010287640">
    <property type="protein sequence ID" value="CAF5150907.1"/>
    <property type="molecule type" value="Genomic_DNA"/>
</dbReference>
<evidence type="ECO:0000313" key="2">
    <source>
        <dbReference type="EMBL" id="CAF5150907.1"/>
    </source>
</evidence>
<comment type="caution">
    <text evidence="2">The sequence shown here is derived from an EMBL/GenBank/DDBJ whole genome shotgun (WGS) entry which is preliminary data.</text>
</comment>
<name>A0A8S3G5C0_9BILA</name>
<dbReference type="Proteomes" id="UP000681720">
    <property type="component" value="Unassembled WGS sequence"/>
</dbReference>
<evidence type="ECO:0000256" key="1">
    <source>
        <dbReference type="SAM" id="MobiDB-lite"/>
    </source>
</evidence>
<proteinExistence type="predicted"/>
<evidence type="ECO:0000313" key="3">
    <source>
        <dbReference type="Proteomes" id="UP000681720"/>
    </source>
</evidence>
<feature type="non-terminal residue" evidence="2">
    <location>
        <position position="1"/>
    </location>
</feature>
<accession>A0A8S3G5C0</accession>